<keyword evidence="2" id="KW-0540">Nuclease</keyword>
<dbReference type="EMBL" id="JAZDQQ010000022">
    <property type="protein sequence ID" value="MEE1882839.1"/>
    <property type="molecule type" value="Genomic_DNA"/>
</dbReference>
<dbReference type="GO" id="GO:0004519">
    <property type="term" value="F:endonuclease activity"/>
    <property type="evidence" value="ECO:0007669"/>
    <property type="project" value="UniProtKB-KW"/>
</dbReference>
<dbReference type="InterPro" id="IPR036691">
    <property type="entry name" value="Endo/exonu/phosph_ase_sf"/>
</dbReference>
<protein>
    <submittedName>
        <fullName evidence="2">Endonuclease/exonuclease/phosphatase family protein</fullName>
    </submittedName>
</protein>
<dbReference type="InterPro" id="IPR005135">
    <property type="entry name" value="Endo/exonuclease/phosphatase"/>
</dbReference>
<accession>A0ABU7GUW6</accession>
<proteinExistence type="predicted"/>
<keyword evidence="2" id="KW-0255">Endonuclease</keyword>
<sequence length="311" mass="34904">MPKATDATSDSNNRADCLTFAWWNTSLAPTGNSRNCQTLRGHAADIITYLLHEKNVDFIALGEMGDEDLTFLMSLPELEDFKSVSGFSKIKRSKFDTCYIFNPTKLSVVGTQNITYAHGSSTLKVAQKVEILEFSAPTSITVFASHWPSRLWCSENSTDRHALGLGLRREIDSAIAESASPPHIILMGDYNDEPFAASISEQLMATRDYKFVQKNSHLLYNPFWNCMGHGTSHSKPFAGSYYYKGGKYTKWHTFDQIIYSHAFVAAKAWRLCDSEAHLSDIPDLLEKLESKEIHIDHIPVLGKIVRTAQNV</sequence>
<reference evidence="2 3" key="1">
    <citation type="submission" date="2024-01" db="EMBL/GenBank/DDBJ databases">
        <title>Unpublished Manusciprt.</title>
        <authorList>
            <person name="Duman M."/>
            <person name="Valdes E.G."/>
            <person name="Ajmi N."/>
            <person name="Altun S."/>
            <person name="Saticioglu I.B."/>
        </authorList>
    </citation>
    <scope>NUCLEOTIDE SEQUENCE [LARGE SCALE GENOMIC DNA]</scope>
    <source>
        <strain evidence="2 3">139P</strain>
    </source>
</reference>
<dbReference type="RefSeq" id="WP_330126419.1">
    <property type="nucleotide sequence ID" value="NZ_JAZDQQ010000022.1"/>
</dbReference>
<keyword evidence="2" id="KW-0378">Hydrolase</keyword>
<name>A0ABU7GUW6_9PSED</name>
<dbReference type="Gene3D" id="3.60.10.10">
    <property type="entry name" value="Endonuclease/exonuclease/phosphatase"/>
    <property type="match status" value="1"/>
</dbReference>
<evidence type="ECO:0000313" key="2">
    <source>
        <dbReference type="EMBL" id="MEE1882839.1"/>
    </source>
</evidence>
<dbReference type="Pfam" id="PF19580">
    <property type="entry name" value="Exo_endo_phos_3"/>
    <property type="match status" value="1"/>
</dbReference>
<keyword evidence="3" id="KW-1185">Reference proteome</keyword>
<dbReference type="SUPFAM" id="SSF56219">
    <property type="entry name" value="DNase I-like"/>
    <property type="match status" value="1"/>
</dbReference>
<gene>
    <name evidence="2" type="ORF">V0R55_22005</name>
</gene>
<comment type="caution">
    <text evidence="2">The sequence shown here is derived from an EMBL/GenBank/DDBJ whole genome shotgun (WGS) entry which is preliminary data.</text>
</comment>
<feature type="domain" description="Endonuclease/exonuclease/phosphatase" evidence="1">
    <location>
        <begin position="94"/>
        <end position="280"/>
    </location>
</feature>
<organism evidence="2 3">
    <name type="scientific">Pseudomonas soli</name>
    <dbReference type="NCBI Taxonomy" id="1306993"/>
    <lineage>
        <taxon>Bacteria</taxon>
        <taxon>Pseudomonadati</taxon>
        <taxon>Pseudomonadota</taxon>
        <taxon>Gammaproteobacteria</taxon>
        <taxon>Pseudomonadales</taxon>
        <taxon>Pseudomonadaceae</taxon>
        <taxon>Pseudomonas</taxon>
    </lineage>
</organism>
<evidence type="ECO:0000259" key="1">
    <source>
        <dbReference type="Pfam" id="PF19580"/>
    </source>
</evidence>
<evidence type="ECO:0000313" key="3">
    <source>
        <dbReference type="Proteomes" id="UP001329505"/>
    </source>
</evidence>
<dbReference type="Proteomes" id="UP001329505">
    <property type="component" value="Unassembled WGS sequence"/>
</dbReference>